<dbReference type="SUPFAM" id="SSF57850">
    <property type="entry name" value="RING/U-box"/>
    <property type="match status" value="1"/>
</dbReference>
<dbReference type="GO" id="GO:0008270">
    <property type="term" value="F:zinc ion binding"/>
    <property type="evidence" value="ECO:0007669"/>
    <property type="project" value="UniProtKB-KW"/>
</dbReference>
<proteinExistence type="predicted"/>
<accession>A0A9K3D397</accession>
<sequence>AHCIPIDAFHKSLGETPDGTCHTRIINTALYLATLHKPWALWIVGDGDFNSIRTFQEDLTKHWAAFSDCVKVTVAYPTGCSSPQLDAMFLTLCGQGVVFESDTMGSDIPAFVEQSVAEMAGLTVASIPGYKMLITPFAPLYLREDATHQQVAAGLRAIGNGAISAVCDVLLNIIRSPLQIDRLFSDPVFLKLYQALVRLRRHNDDVQVFFNAFSTLKGQATDAHHLSVLTRLVDEATDATQEIRGIVEEAEGPFLVFRGPRMTRKDLIESVFQSGHGLSNIVRYLAQFTTVDARPEGEDEVYLPLGLSDADFFSCALSLISPGLKVGPMQAALVAMSTLLSASPYAPRAHAYLAGRVGKWFKIKEDVEKYPEHCSADFVRVIGKAVRKYPELFADPEGLWLAMLGRASAFTRNLPATATVSTFRVPHNAVTADYKRECTVCHEMRSFTLMTEGGVCGCCAARDGTEAPKEMFGDKSLIVTCKGLGTCCGKLYAVIRPQVNAKCNGCSQMTPHWEMSHGMCFKCLEAAGEPIPAEHDPLPLPPAFKCHACRMGGDAIRSVRCGVCDLQWCDPSSQYEDGFTCPRCAVTPDDKESREETLRVLFETNPSLFGSLSLAGADTLNSALLERTSLYRLVTRHELAVPEKEEAEREREGERERETPLYVDAPRVGRIQVRNAEDVREAIAAVLRSGRITYEGECNVCFEGTNQPMRVCMNKQCQGRMCQACATAWFSALKRGERVPESMLYCPFCRHAVKAKTMNSFNKPA</sequence>
<organism evidence="3 4">
    <name type="scientific">Kipferlia bialata</name>
    <dbReference type="NCBI Taxonomy" id="797122"/>
    <lineage>
        <taxon>Eukaryota</taxon>
        <taxon>Metamonada</taxon>
        <taxon>Carpediemonas-like organisms</taxon>
        <taxon>Kipferlia</taxon>
    </lineage>
</organism>
<evidence type="ECO:0000313" key="4">
    <source>
        <dbReference type="Proteomes" id="UP000265618"/>
    </source>
</evidence>
<feature type="domain" description="RING-type" evidence="2">
    <location>
        <begin position="698"/>
        <end position="750"/>
    </location>
</feature>
<dbReference type="PROSITE" id="PS50089">
    <property type="entry name" value="ZF_RING_2"/>
    <property type="match status" value="1"/>
</dbReference>
<dbReference type="Proteomes" id="UP000265618">
    <property type="component" value="Unassembled WGS sequence"/>
</dbReference>
<keyword evidence="1" id="KW-0863">Zinc-finger</keyword>
<feature type="non-terminal residue" evidence="3">
    <location>
        <position position="1"/>
    </location>
</feature>
<dbReference type="SMART" id="SM01197">
    <property type="entry name" value="FANCL_C"/>
    <property type="match status" value="1"/>
</dbReference>
<reference evidence="3 4" key="1">
    <citation type="journal article" date="2018" name="PLoS ONE">
        <title>The draft genome of Kipferlia bialata reveals reductive genome evolution in fornicate parasites.</title>
        <authorList>
            <person name="Tanifuji G."/>
            <person name="Takabayashi S."/>
            <person name="Kume K."/>
            <person name="Takagi M."/>
            <person name="Nakayama T."/>
            <person name="Kamikawa R."/>
            <person name="Inagaki Y."/>
            <person name="Hashimoto T."/>
        </authorList>
    </citation>
    <scope>NUCLEOTIDE SEQUENCE [LARGE SCALE GENOMIC DNA]</scope>
    <source>
        <strain evidence="3">NY0173</strain>
    </source>
</reference>
<evidence type="ECO:0000313" key="3">
    <source>
        <dbReference type="EMBL" id="GIQ87470.1"/>
    </source>
</evidence>
<comment type="caution">
    <text evidence="3">The sequence shown here is derived from an EMBL/GenBank/DDBJ whole genome shotgun (WGS) entry which is preliminary data.</text>
</comment>
<dbReference type="InterPro" id="IPR001841">
    <property type="entry name" value="Znf_RING"/>
</dbReference>
<dbReference type="InterPro" id="IPR013083">
    <property type="entry name" value="Znf_RING/FYVE/PHD"/>
</dbReference>
<evidence type="ECO:0000259" key="2">
    <source>
        <dbReference type="PROSITE" id="PS50089"/>
    </source>
</evidence>
<keyword evidence="4" id="KW-1185">Reference proteome</keyword>
<keyword evidence="1" id="KW-0862">Zinc</keyword>
<gene>
    <name evidence="3" type="ORF">KIPB_009515</name>
</gene>
<evidence type="ECO:0000256" key="1">
    <source>
        <dbReference type="PROSITE-ProRule" id="PRU00175"/>
    </source>
</evidence>
<dbReference type="AlphaFoldDB" id="A0A9K3D397"/>
<dbReference type="Gene3D" id="3.30.40.10">
    <property type="entry name" value="Zinc/RING finger domain, C3HC4 (zinc finger)"/>
    <property type="match status" value="1"/>
</dbReference>
<protein>
    <recommendedName>
        <fullName evidence="2">RING-type domain-containing protein</fullName>
    </recommendedName>
</protein>
<keyword evidence="1" id="KW-0479">Metal-binding</keyword>
<feature type="non-terminal residue" evidence="3">
    <location>
        <position position="765"/>
    </location>
</feature>
<dbReference type="EMBL" id="BDIP01003254">
    <property type="protein sequence ID" value="GIQ87470.1"/>
    <property type="molecule type" value="Genomic_DNA"/>
</dbReference>
<name>A0A9K3D397_9EUKA</name>